<dbReference type="InterPro" id="IPR036390">
    <property type="entry name" value="WH_DNA-bd_sf"/>
</dbReference>
<protein>
    <submittedName>
        <fullName evidence="1">Uncharacterized protein</fullName>
    </submittedName>
</protein>
<evidence type="ECO:0000313" key="2">
    <source>
        <dbReference type="Proteomes" id="UP000008037"/>
    </source>
</evidence>
<dbReference type="BioCyc" id="CNIT1237085:G1324-2641-MONOMER"/>
<keyword evidence="2" id="KW-1185">Reference proteome</keyword>
<dbReference type="Proteomes" id="UP000008037">
    <property type="component" value="Chromosome"/>
</dbReference>
<dbReference type="Gene3D" id="1.10.10.10">
    <property type="entry name" value="Winged helix-like DNA-binding domain superfamily/Winged helix DNA-binding domain"/>
    <property type="match status" value="1"/>
</dbReference>
<dbReference type="InParanoid" id="K0IK08"/>
<dbReference type="AlphaFoldDB" id="K0IK08"/>
<accession>K0IK08</accession>
<name>K0IK08_NITGG</name>
<dbReference type="HOGENOM" id="CLU_2712972_0_0_2"/>
<evidence type="ECO:0000313" key="1">
    <source>
        <dbReference type="EMBL" id="AFU59563.1"/>
    </source>
</evidence>
<dbReference type="GeneID" id="13794660"/>
<gene>
    <name evidence="1" type="ordered locus">Ngar_c26410</name>
</gene>
<dbReference type="EMBL" id="CP002408">
    <property type="protein sequence ID" value="AFU59563.1"/>
    <property type="molecule type" value="Genomic_DNA"/>
</dbReference>
<dbReference type="RefSeq" id="WP_015020098.1">
    <property type="nucleotide sequence ID" value="NC_018719.1"/>
</dbReference>
<dbReference type="KEGG" id="nga:Ngar_c26410"/>
<proteinExistence type="predicted"/>
<reference evidence="1 2" key="1">
    <citation type="journal article" date="2012" name="Environ. Microbiol.">
        <title>The genome of the ammonia-oxidizing Candidatus Nitrososphaera gargensis: insights into metabolic versatility and environmental adaptations.</title>
        <authorList>
            <person name="Spang A."/>
            <person name="Poehlein A."/>
            <person name="Offre P."/>
            <person name="Zumbragel S."/>
            <person name="Haider S."/>
            <person name="Rychlik N."/>
            <person name="Nowka B."/>
            <person name="Schmeisser C."/>
            <person name="Lebedeva E.V."/>
            <person name="Rattei T."/>
            <person name="Bohm C."/>
            <person name="Schmid M."/>
            <person name="Galushko A."/>
            <person name="Hatzenpichler R."/>
            <person name="Weinmaier T."/>
            <person name="Daniel R."/>
            <person name="Schleper C."/>
            <person name="Spieck E."/>
            <person name="Streit W."/>
            <person name="Wagner M."/>
        </authorList>
    </citation>
    <scope>NUCLEOTIDE SEQUENCE [LARGE SCALE GENOMIC DNA]</scope>
    <source>
        <strain evidence="2">Ga9.2</strain>
    </source>
</reference>
<sequence>MNWHIKRLEDSKIVDEIREGRFKRYKLHRDSKQVAAMLKNFYPSVWDKWSNRLAEMFLSMSGEAAEKRGEGS</sequence>
<dbReference type="InterPro" id="IPR036388">
    <property type="entry name" value="WH-like_DNA-bd_sf"/>
</dbReference>
<dbReference type="SUPFAM" id="SSF46785">
    <property type="entry name" value="Winged helix' DNA-binding domain"/>
    <property type="match status" value="1"/>
</dbReference>
<organism evidence="1 2">
    <name type="scientific">Nitrososphaera gargensis (strain Ga9.2)</name>
    <dbReference type="NCBI Taxonomy" id="1237085"/>
    <lineage>
        <taxon>Archaea</taxon>
        <taxon>Nitrososphaerota</taxon>
        <taxon>Nitrososphaeria</taxon>
        <taxon>Nitrososphaerales</taxon>
        <taxon>Nitrososphaeraceae</taxon>
        <taxon>Nitrososphaera</taxon>
    </lineage>
</organism>